<dbReference type="Proteomes" id="UP000828390">
    <property type="component" value="Unassembled WGS sequence"/>
</dbReference>
<organism evidence="1 2">
    <name type="scientific">Dreissena polymorpha</name>
    <name type="common">Zebra mussel</name>
    <name type="synonym">Mytilus polymorpha</name>
    <dbReference type="NCBI Taxonomy" id="45954"/>
    <lineage>
        <taxon>Eukaryota</taxon>
        <taxon>Metazoa</taxon>
        <taxon>Spiralia</taxon>
        <taxon>Lophotrochozoa</taxon>
        <taxon>Mollusca</taxon>
        <taxon>Bivalvia</taxon>
        <taxon>Autobranchia</taxon>
        <taxon>Heteroconchia</taxon>
        <taxon>Euheterodonta</taxon>
        <taxon>Imparidentia</taxon>
        <taxon>Neoheterodontei</taxon>
        <taxon>Myida</taxon>
        <taxon>Dreissenoidea</taxon>
        <taxon>Dreissenidae</taxon>
        <taxon>Dreissena</taxon>
    </lineage>
</organism>
<keyword evidence="2" id="KW-1185">Reference proteome</keyword>
<proteinExistence type="predicted"/>
<evidence type="ECO:0000313" key="2">
    <source>
        <dbReference type="Proteomes" id="UP000828390"/>
    </source>
</evidence>
<accession>A0A9D4K6H6</accession>
<reference evidence="1" key="1">
    <citation type="journal article" date="2019" name="bioRxiv">
        <title>The Genome of the Zebra Mussel, Dreissena polymorpha: A Resource for Invasive Species Research.</title>
        <authorList>
            <person name="McCartney M.A."/>
            <person name="Auch B."/>
            <person name="Kono T."/>
            <person name="Mallez S."/>
            <person name="Zhang Y."/>
            <person name="Obille A."/>
            <person name="Becker A."/>
            <person name="Abrahante J.E."/>
            <person name="Garbe J."/>
            <person name="Badalamenti J.P."/>
            <person name="Herman A."/>
            <person name="Mangelson H."/>
            <person name="Liachko I."/>
            <person name="Sullivan S."/>
            <person name="Sone E.D."/>
            <person name="Koren S."/>
            <person name="Silverstein K.A.T."/>
            <person name="Beckman K.B."/>
            <person name="Gohl D.M."/>
        </authorList>
    </citation>
    <scope>NUCLEOTIDE SEQUENCE</scope>
    <source>
        <strain evidence="1">Duluth1</strain>
        <tissue evidence="1">Whole animal</tissue>
    </source>
</reference>
<comment type="caution">
    <text evidence="1">The sequence shown here is derived from an EMBL/GenBank/DDBJ whole genome shotgun (WGS) entry which is preliminary data.</text>
</comment>
<reference evidence="1" key="2">
    <citation type="submission" date="2020-11" db="EMBL/GenBank/DDBJ databases">
        <authorList>
            <person name="McCartney M.A."/>
            <person name="Auch B."/>
            <person name="Kono T."/>
            <person name="Mallez S."/>
            <person name="Becker A."/>
            <person name="Gohl D.M."/>
            <person name="Silverstein K.A.T."/>
            <person name="Koren S."/>
            <person name="Bechman K.B."/>
            <person name="Herman A."/>
            <person name="Abrahante J.E."/>
            <person name="Garbe J."/>
        </authorList>
    </citation>
    <scope>NUCLEOTIDE SEQUENCE</scope>
    <source>
        <strain evidence="1">Duluth1</strain>
        <tissue evidence="1">Whole animal</tissue>
    </source>
</reference>
<sequence>MTSVKLLHSTSIRFNEPLALRNTRTLGLPASIKLQPFIKPSVKLPPLFCTTAYTPIPLITSTHATETVLHGQRNYPIAPEYRYCS</sequence>
<name>A0A9D4K6H6_DREPO</name>
<gene>
    <name evidence="1" type="ORF">DPMN_107160</name>
</gene>
<evidence type="ECO:0000313" key="1">
    <source>
        <dbReference type="EMBL" id="KAH3833844.1"/>
    </source>
</evidence>
<dbReference type="EMBL" id="JAIWYP010000004">
    <property type="protein sequence ID" value="KAH3833844.1"/>
    <property type="molecule type" value="Genomic_DNA"/>
</dbReference>
<dbReference type="AlphaFoldDB" id="A0A9D4K6H6"/>
<protein>
    <submittedName>
        <fullName evidence="1">Uncharacterized protein</fullName>
    </submittedName>
</protein>